<dbReference type="Pfam" id="PF05013">
    <property type="entry name" value="FGase"/>
    <property type="match status" value="1"/>
</dbReference>
<evidence type="ECO:0000313" key="2">
    <source>
        <dbReference type="Proteomes" id="UP000287447"/>
    </source>
</evidence>
<keyword evidence="2" id="KW-1185">Reference proteome</keyword>
<organism evidence="1 2">
    <name type="scientific">Hwanghaeella grinnelliae</name>
    <dbReference type="NCBI Taxonomy" id="2500179"/>
    <lineage>
        <taxon>Bacteria</taxon>
        <taxon>Pseudomonadati</taxon>
        <taxon>Pseudomonadota</taxon>
        <taxon>Alphaproteobacteria</taxon>
        <taxon>Rhodospirillales</taxon>
        <taxon>Rhodospirillaceae</taxon>
        <taxon>Hwanghaeella</taxon>
    </lineage>
</organism>
<dbReference type="GO" id="GO:0050129">
    <property type="term" value="F:N-formylglutamate deformylase activity"/>
    <property type="evidence" value="ECO:0007669"/>
    <property type="project" value="UniProtKB-EC"/>
</dbReference>
<proteinExistence type="predicted"/>
<dbReference type="SUPFAM" id="SSF53187">
    <property type="entry name" value="Zn-dependent exopeptidases"/>
    <property type="match status" value="1"/>
</dbReference>
<dbReference type="AlphaFoldDB" id="A0A437QVU1"/>
<dbReference type="Proteomes" id="UP000287447">
    <property type="component" value="Unassembled WGS sequence"/>
</dbReference>
<gene>
    <name evidence="1" type="primary">hutG</name>
    <name evidence="1" type="ORF">EOI86_04725</name>
</gene>
<accession>A0A437QVU1</accession>
<comment type="caution">
    <text evidence="1">The sequence shown here is derived from an EMBL/GenBank/DDBJ whole genome shotgun (WGS) entry which is preliminary data.</text>
</comment>
<reference evidence="2" key="1">
    <citation type="submission" date="2019-01" db="EMBL/GenBank/DDBJ databases">
        <title>Gri0909 isolated from a small marine red alga.</title>
        <authorList>
            <person name="Kim J."/>
            <person name="Jeong S.E."/>
            <person name="Jeon C.O."/>
        </authorList>
    </citation>
    <scope>NUCLEOTIDE SEQUENCE [LARGE SCALE GENOMIC DNA]</scope>
    <source>
        <strain evidence="2">Gri0909</strain>
    </source>
</reference>
<name>A0A437QVU1_9PROT</name>
<dbReference type="RefSeq" id="WP_127763961.1">
    <property type="nucleotide sequence ID" value="NZ_SADE01000001.1"/>
</dbReference>
<sequence>MTYEFREGTTPLLVSIPHAGLGIPEPIAARMTDKARELGDTDWHVPELYDFLHAMGASVLAATQSRYVVDLNRPPDGASLYPGQATTGLAPTTTFDGEPLYQKGEEPDAREIDIRVDLYWHPYHTKLLDELEHLKRQYGYALLWDAHSIRSRVPRLFDGGLPDMNFGTNEGRSCDTKLTKRILAVAEDVTEFTHVLNGRFKGGFITRNYGNPDLDIHAVQLELSQATYMDETPPYNFRPEKADRIRPTLQLLLETMLAWKPSG</sequence>
<protein>
    <submittedName>
        <fullName evidence="1">N-formylglutamate deformylase</fullName>
        <ecNumber evidence="1">3.5.1.68</ecNumber>
    </submittedName>
</protein>
<evidence type="ECO:0000313" key="1">
    <source>
        <dbReference type="EMBL" id="RVU38589.1"/>
    </source>
</evidence>
<dbReference type="NCBIfam" id="TIGR02017">
    <property type="entry name" value="hutG_amidohyd"/>
    <property type="match status" value="1"/>
</dbReference>
<dbReference type="EC" id="3.5.1.68" evidence="1"/>
<dbReference type="OrthoDB" id="9802050at2"/>
<keyword evidence="1" id="KW-0378">Hydrolase</keyword>
<dbReference type="EMBL" id="SADE01000001">
    <property type="protein sequence ID" value="RVU38589.1"/>
    <property type="molecule type" value="Genomic_DNA"/>
</dbReference>
<dbReference type="Gene3D" id="3.40.630.40">
    <property type="entry name" value="Zn-dependent exopeptidases"/>
    <property type="match status" value="1"/>
</dbReference>
<dbReference type="InterPro" id="IPR007709">
    <property type="entry name" value="N-FG_amidohydro"/>
</dbReference>
<dbReference type="InterPro" id="IPR010247">
    <property type="entry name" value="HutG_amidohyd"/>
</dbReference>